<protein>
    <submittedName>
        <fullName evidence="3">Tripartite tricarboxylate transporter TctB family protein</fullName>
    </submittedName>
</protein>
<sequence>MKYLHLDAVIGLCMLLFCFFFYSLAAEMPKDPALFPRLILVALGAFSLFILGGGLIKSLHARNRGEAVTRFFVEGLRGPLTIYAGAVAYVALIPVLGFFAATSLATAFFMMYFGYRSYVKALMVLLSINAFIYLLFVWQLKIFLPTGLLV</sequence>
<reference evidence="3 4" key="1">
    <citation type="submission" date="2016-10" db="EMBL/GenBank/DDBJ databases">
        <authorList>
            <person name="de Groot N.N."/>
        </authorList>
    </citation>
    <scope>NUCLEOTIDE SEQUENCE [LARGE SCALE GENOMIC DNA]</scope>
    <source>
        <strain evidence="3 4">CCUG 59231</strain>
    </source>
</reference>
<evidence type="ECO:0000259" key="2">
    <source>
        <dbReference type="Pfam" id="PF07331"/>
    </source>
</evidence>
<gene>
    <name evidence="3" type="ORF">SAMN05216601_11318</name>
</gene>
<dbReference type="Pfam" id="PF07331">
    <property type="entry name" value="TctB"/>
    <property type="match status" value="1"/>
</dbReference>
<organism evidence="3 4">
    <name type="scientific">Ectopseudomonas composti</name>
    <dbReference type="NCBI Taxonomy" id="658457"/>
    <lineage>
        <taxon>Bacteria</taxon>
        <taxon>Pseudomonadati</taxon>
        <taxon>Pseudomonadota</taxon>
        <taxon>Gammaproteobacteria</taxon>
        <taxon>Pseudomonadales</taxon>
        <taxon>Pseudomonadaceae</taxon>
        <taxon>Ectopseudomonas</taxon>
    </lineage>
</organism>
<evidence type="ECO:0000256" key="1">
    <source>
        <dbReference type="SAM" id="Phobius"/>
    </source>
</evidence>
<feature type="transmembrane region" description="Helical" evidence="1">
    <location>
        <begin position="38"/>
        <end position="60"/>
    </location>
</feature>
<dbReference type="InterPro" id="IPR009936">
    <property type="entry name" value="DUF1468"/>
</dbReference>
<feature type="transmembrane region" description="Helical" evidence="1">
    <location>
        <begin position="121"/>
        <end position="140"/>
    </location>
</feature>
<accession>A0A1I5QU63</accession>
<keyword evidence="1" id="KW-1133">Transmembrane helix</keyword>
<keyword evidence="1" id="KW-0472">Membrane</keyword>
<dbReference type="AlphaFoldDB" id="A0A1I5QU63"/>
<dbReference type="RefSeq" id="WP_074941093.1">
    <property type="nucleotide sequence ID" value="NZ_FOWP01000013.1"/>
</dbReference>
<feature type="transmembrane region" description="Helical" evidence="1">
    <location>
        <begin position="6"/>
        <end position="26"/>
    </location>
</feature>
<name>A0A1I5QU63_9GAMM</name>
<dbReference type="STRING" id="658457.SAMN05216601_11318"/>
<feature type="domain" description="DUF1468" evidence="2">
    <location>
        <begin position="9"/>
        <end position="145"/>
    </location>
</feature>
<dbReference type="Proteomes" id="UP000182400">
    <property type="component" value="Unassembled WGS sequence"/>
</dbReference>
<proteinExistence type="predicted"/>
<dbReference type="EMBL" id="FOWP01000013">
    <property type="protein sequence ID" value="SFP49763.1"/>
    <property type="molecule type" value="Genomic_DNA"/>
</dbReference>
<evidence type="ECO:0000313" key="4">
    <source>
        <dbReference type="Proteomes" id="UP000182400"/>
    </source>
</evidence>
<feature type="transmembrane region" description="Helical" evidence="1">
    <location>
        <begin position="80"/>
        <end position="109"/>
    </location>
</feature>
<keyword evidence="1" id="KW-0812">Transmembrane</keyword>
<evidence type="ECO:0000313" key="3">
    <source>
        <dbReference type="EMBL" id="SFP49763.1"/>
    </source>
</evidence>